<dbReference type="Gene3D" id="3.40.50.2000">
    <property type="entry name" value="Glycogen Phosphorylase B"/>
    <property type="match status" value="2"/>
</dbReference>
<name>A0A9D1YSU0_9MICO</name>
<dbReference type="PANTHER" id="PTHR46401">
    <property type="entry name" value="GLYCOSYLTRANSFERASE WBBK-RELATED"/>
    <property type="match status" value="1"/>
</dbReference>
<accession>A0A9D1YSU0</accession>
<dbReference type="GO" id="GO:0009103">
    <property type="term" value="P:lipopolysaccharide biosynthetic process"/>
    <property type="evidence" value="ECO:0007669"/>
    <property type="project" value="TreeGrafter"/>
</dbReference>
<dbReference type="Proteomes" id="UP000824005">
    <property type="component" value="Unassembled WGS sequence"/>
</dbReference>
<dbReference type="EC" id="2.4.-.-" evidence="2"/>
<sequence>MKSVLVFPAYDDNPFLSILLGSARSAGFRVRSVVALPDFVAEADELGPGDVIHMNWTAQVTQRPRTPWGAAQGIRRLLAAIDRAKARGAKLIWTLHNALAHDARNVQQDARLGSELAARADIIHVMNRATERLVTDYRLPPDRIRIIPHPSYSGAYDRPADSRSQETARELVGASRDRFAVLMLGHMKPYKGALDLIAAAETSSRPLTLMLAGRGTTRDWRAIDAAIGDRLHAVVHRDYVNSDEVPLWFDAADVTVLPYRRILNSGSALLSATFGVPVVMPDEPSVLAEFGDEEWVVTYDRNDQVAGIRRVLNDASIDWAAKGRAALAFADTVRPEVISDRFLALLRELSA</sequence>
<dbReference type="PANTHER" id="PTHR46401:SF2">
    <property type="entry name" value="GLYCOSYLTRANSFERASE WBBK-RELATED"/>
    <property type="match status" value="1"/>
</dbReference>
<keyword evidence="2" id="KW-0328">Glycosyltransferase</keyword>
<gene>
    <name evidence="2" type="ORF">H9830_00270</name>
</gene>
<evidence type="ECO:0000313" key="2">
    <source>
        <dbReference type="EMBL" id="HIY64693.1"/>
    </source>
</evidence>
<organism evidence="2 3">
    <name type="scientific">Candidatus Agrococcus pullicola</name>
    <dbReference type="NCBI Taxonomy" id="2838429"/>
    <lineage>
        <taxon>Bacteria</taxon>
        <taxon>Bacillati</taxon>
        <taxon>Actinomycetota</taxon>
        <taxon>Actinomycetes</taxon>
        <taxon>Micrococcales</taxon>
        <taxon>Microbacteriaceae</taxon>
        <taxon>Agrococcus</taxon>
    </lineage>
</organism>
<dbReference type="EMBL" id="DXDC01000005">
    <property type="protein sequence ID" value="HIY64693.1"/>
    <property type="molecule type" value="Genomic_DNA"/>
</dbReference>
<dbReference type="SUPFAM" id="SSF53756">
    <property type="entry name" value="UDP-Glycosyltransferase/glycogen phosphorylase"/>
    <property type="match status" value="1"/>
</dbReference>
<keyword evidence="1 2" id="KW-0808">Transferase</keyword>
<reference evidence="2" key="1">
    <citation type="journal article" date="2021" name="PeerJ">
        <title>Extensive microbial diversity within the chicken gut microbiome revealed by metagenomics and culture.</title>
        <authorList>
            <person name="Gilroy R."/>
            <person name="Ravi A."/>
            <person name="Getino M."/>
            <person name="Pursley I."/>
            <person name="Horton D.L."/>
            <person name="Alikhan N.F."/>
            <person name="Baker D."/>
            <person name="Gharbi K."/>
            <person name="Hall N."/>
            <person name="Watson M."/>
            <person name="Adriaenssens E.M."/>
            <person name="Foster-Nyarko E."/>
            <person name="Jarju S."/>
            <person name="Secka A."/>
            <person name="Antonio M."/>
            <person name="Oren A."/>
            <person name="Chaudhuri R.R."/>
            <person name="La Ragione R."/>
            <person name="Hildebrand F."/>
            <person name="Pallen M.J."/>
        </authorList>
    </citation>
    <scope>NUCLEOTIDE SEQUENCE</scope>
    <source>
        <strain evidence="2">ChiGjej1B1-98</strain>
    </source>
</reference>
<reference evidence="2" key="2">
    <citation type="submission" date="2021-04" db="EMBL/GenBank/DDBJ databases">
        <authorList>
            <person name="Gilroy R."/>
        </authorList>
    </citation>
    <scope>NUCLEOTIDE SEQUENCE</scope>
    <source>
        <strain evidence="2">ChiGjej1B1-98</strain>
    </source>
</reference>
<proteinExistence type="predicted"/>
<protein>
    <submittedName>
        <fullName evidence="2">Glycosyltransferase</fullName>
        <ecNumber evidence="2">2.4.-.-</ecNumber>
    </submittedName>
</protein>
<dbReference type="GO" id="GO:0016757">
    <property type="term" value="F:glycosyltransferase activity"/>
    <property type="evidence" value="ECO:0007669"/>
    <property type="project" value="UniProtKB-KW"/>
</dbReference>
<comment type="caution">
    <text evidence="2">The sequence shown here is derived from an EMBL/GenBank/DDBJ whole genome shotgun (WGS) entry which is preliminary data.</text>
</comment>
<evidence type="ECO:0000313" key="3">
    <source>
        <dbReference type="Proteomes" id="UP000824005"/>
    </source>
</evidence>
<dbReference type="AlphaFoldDB" id="A0A9D1YSU0"/>
<dbReference type="Pfam" id="PF13692">
    <property type="entry name" value="Glyco_trans_1_4"/>
    <property type="match status" value="1"/>
</dbReference>
<evidence type="ECO:0000256" key="1">
    <source>
        <dbReference type="ARBA" id="ARBA00022679"/>
    </source>
</evidence>